<organism evidence="4 5">
    <name type="scientific">Flaviflexus ciconiae</name>
    <dbReference type="NCBI Taxonomy" id="2496867"/>
    <lineage>
        <taxon>Bacteria</taxon>
        <taxon>Bacillati</taxon>
        <taxon>Actinomycetota</taxon>
        <taxon>Actinomycetes</taxon>
        <taxon>Actinomycetales</taxon>
        <taxon>Actinomycetaceae</taxon>
        <taxon>Flaviflexus</taxon>
    </lineage>
</organism>
<gene>
    <name evidence="4" type="ORF">EJ997_03560</name>
</gene>
<reference evidence="4 5" key="1">
    <citation type="submission" date="2018-12" db="EMBL/GenBank/DDBJ databases">
        <title>Complete genome sequence of Flaviflexus sp. H23T48.</title>
        <authorList>
            <person name="Bae J.-W."/>
            <person name="Lee J.-Y."/>
        </authorList>
    </citation>
    <scope>NUCLEOTIDE SEQUENCE [LARGE SCALE GENOMIC DNA]</scope>
    <source>
        <strain evidence="4 5">H23T48</strain>
    </source>
</reference>
<dbReference type="InterPro" id="IPR009061">
    <property type="entry name" value="DNA-bd_dom_put_sf"/>
</dbReference>
<dbReference type="PROSITE" id="PS50937">
    <property type="entry name" value="HTH_MERR_2"/>
    <property type="match status" value="1"/>
</dbReference>
<feature type="region of interest" description="Disordered" evidence="2">
    <location>
        <begin position="103"/>
        <end position="129"/>
    </location>
</feature>
<dbReference type="EMBL" id="CP034593">
    <property type="protein sequence ID" value="AZQ76561.1"/>
    <property type="molecule type" value="Genomic_DNA"/>
</dbReference>
<sequence length="250" mass="28029">MGEATQHLHSHDPEQVSWPFDVSHEPTLKIGEVKEILSAEFPMLNVSKIRYLENIDLVIPHRTSSNQRLFSRADVERLRFILTEQRDRYLPLSQIGELLSQLDSGRAGEGHPGRMRAVEHDDVPRPKPGTRLTKAEVSELTGVPVEDIEELARLGVVEVDPRGRLTSHAVDIVRYSQMITDLGLDLRNIRAVKNSAHNHATMITTSLAAQLAKQSPVARERAFAQGNEMSALVVKLYQALLVENIEVELD</sequence>
<protein>
    <submittedName>
        <fullName evidence="4">MerR family transcriptional regulator</fullName>
    </submittedName>
</protein>
<dbReference type="Pfam" id="PF13411">
    <property type="entry name" value="MerR_1"/>
    <property type="match status" value="1"/>
</dbReference>
<dbReference type="Gene3D" id="1.10.1660.10">
    <property type="match status" value="1"/>
</dbReference>
<dbReference type="GO" id="GO:0003677">
    <property type="term" value="F:DNA binding"/>
    <property type="evidence" value="ECO:0007669"/>
    <property type="project" value="UniProtKB-KW"/>
</dbReference>
<dbReference type="InterPro" id="IPR000551">
    <property type="entry name" value="MerR-type_HTH_dom"/>
</dbReference>
<dbReference type="SMART" id="SM00422">
    <property type="entry name" value="HTH_MERR"/>
    <property type="match status" value="1"/>
</dbReference>
<proteinExistence type="predicted"/>
<evidence type="ECO:0000256" key="1">
    <source>
        <dbReference type="ARBA" id="ARBA00023125"/>
    </source>
</evidence>
<evidence type="ECO:0000256" key="2">
    <source>
        <dbReference type="SAM" id="MobiDB-lite"/>
    </source>
</evidence>
<keyword evidence="1" id="KW-0238">DNA-binding</keyword>
<dbReference type="InterPro" id="IPR047057">
    <property type="entry name" value="MerR_fam"/>
</dbReference>
<feature type="compositionally biased region" description="Basic and acidic residues" evidence="2">
    <location>
        <begin position="106"/>
        <end position="125"/>
    </location>
</feature>
<dbReference type="GO" id="GO:0003700">
    <property type="term" value="F:DNA-binding transcription factor activity"/>
    <property type="evidence" value="ECO:0007669"/>
    <property type="project" value="InterPro"/>
</dbReference>
<accession>A0A3S9PW22</accession>
<dbReference type="CDD" id="cd00592">
    <property type="entry name" value="HTH_MerR-like"/>
    <property type="match status" value="1"/>
</dbReference>
<dbReference type="OrthoDB" id="3191171at2"/>
<name>A0A3S9PW22_9ACTO</name>
<evidence type="ECO:0000313" key="4">
    <source>
        <dbReference type="EMBL" id="AZQ76561.1"/>
    </source>
</evidence>
<dbReference type="PANTHER" id="PTHR30204">
    <property type="entry name" value="REDOX-CYCLING DRUG-SENSING TRANSCRIPTIONAL ACTIVATOR SOXR"/>
    <property type="match status" value="1"/>
</dbReference>
<dbReference type="RefSeq" id="WP_126703369.1">
    <property type="nucleotide sequence ID" value="NZ_CP034593.1"/>
</dbReference>
<evidence type="ECO:0000313" key="5">
    <source>
        <dbReference type="Proteomes" id="UP000280344"/>
    </source>
</evidence>
<dbReference type="KEGG" id="flh:EJ997_03560"/>
<dbReference type="PANTHER" id="PTHR30204:SF89">
    <property type="entry name" value="HTH MERR-TYPE DOMAIN-CONTAINING PROTEIN"/>
    <property type="match status" value="1"/>
</dbReference>
<dbReference type="Proteomes" id="UP000280344">
    <property type="component" value="Chromosome"/>
</dbReference>
<dbReference type="SUPFAM" id="SSF46955">
    <property type="entry name" value="Putative DNA-binding domain"/>
    <property type="match status" value="1"/>
</dbReference>
<keyword evidence="5" id="KW-1185">Reference proteome</keyword>
<evidence type="ECO:0000259" key="3">
    <source>
        <dbReference type="PROSITE" id="PS50937"/>
    </source>
</evidence>
<feature type="domain" description="HTH merR-type" evidence="3">
    <location>
        <begin position="27"/>
        <end position="101"/>
    </location>
</feature>
<dbReference type="AlphaFoldDB" id="A0A3S9PW22"/>